<dbReference type="InterPro" id="IPR007278">
    <property type="entry name" value="DUF397"/>
</dbReference>
<accession>A0ABX8CAW3</accession>
<feature type="domain" description="DUF397" evidence="1">
    <location>
        <begin position="4"/>
        <end position="55"/>
    </location>
</feature>
<evidence type="ECO:0000259" key="1">
    <source>
        <dbReference type="Pfam" id="PF04149"/>
    </source>
</evidence>
<evidence type="ECO:0000313" key="3">
    <source>
        <dbReference type="Proteomes" id="UP000678016"/>
    </source>
</evidence>
<reference evidence="3" key="1">
    <citation type="submission" date="2021-05" db="EMBL/GenBank/DDBJ databases">
        <title>Direct Submission.</title>
        <authorList>
            <person name="Li K."/>
            <person name="Gao J."/>
        </authorList>
    </citation>
    <scope>NUCLEOTIDE SEQUENCE [LARGE SCALE GENOMIC DNA]</scope>
    <source>
        <strain evidence="3">HDS12</strain>
    </source>
</reference>
<keyword evidence="3" id="KW-1185">Reference proteome</keyword>
<gene>
    <name evidence="2" type="ORF">KGD83_03690</name>
</gene>
<evidence type="ECO:0000313" key="2">
    <source>
        <dbReference type="EMBL" id="QUX31580.1"/>
    </source>
</evidence>
<protein>
    <submittedName>
        <fullName evidence="2">DUF397 domain-containing protein</fullName>
    </submittedName>
</protein>
<dbReference type="EMBL" id="CP074132">
    <property type="protein sequence ID" value="QUX31580.1"/>
    <property type="molecule type" value="Genomic_DNA"/>
</dbReference>
<organism evidence="2 3">
    <name type="scientific">Nocardiopsis akebiae</name>
    <dbReference type="NCBI Taxonomy" id="2831968"/>
    <lineage>
        <taxon>Bacteria</taxon>
        <taxon>Bacillati</taxon>
        <taxon>Actinomycetota</taxon>
        <taxon>Actinomycetes</taxon>
        <taxon>Streptosporangiales</taxon>
        <taxon>Nocardiopsidaceae</taxon>
        <taxon>Nocardiopsis</taxon>
    </lineage>
</organism>
<name>A0ABX8CAW3_9ACTN</name>
<sequence>MPTAWVKSSLSTNPQGCVQVRVPYVGAIEVGDTKNPAGPTLTVPHADWEYFLDQVVSGRTVFRRLHATFLPDGGFALTDTAIPNSPALTYTKAEWDAFHAGALAGELRGEHPRGVLVSA</sequence>
<dbReference type="Pfam" id="PF04149">
    <property type="entry name" value="DUF397"/>
    <property type="match status" value="1"/>
</dbReference>
<dbReference type="Proteomes" id="UP000678016">
    <property type="component" value="Chromosome"/>
</dbReference>
<proteinExistence type="predicted"/>